<dbReference type="Proteomes" id="UP000800235">
    <property type="component" value="Unassembled WGS sequence"/>
</dbReference>
<accession>A0A9P4NZ40</accession>
<keyword evidence="3" id="KW-1185">Reference proteome</keyword>
<sequence>MPPKQKSRLEVTTHSPTCNHTPSEPCRRNLNGHSMRIQPFSIPNKAHAQAPHHRTMQYPALRLSWPDSDSEAERSLPLSGVNPLAATIPSNVSDEDDTIEDGEIYPEAMDPSIPPQELMNPEACLTGVATEVRLKIFRYLLPDADIVPCQRVAVPSDRLLINLPIINGDGYRTEADLARCKLGPGQKAGTQDGANDWKLRKDDSDCIPAVMSVCRQFYAETWELMYHHSYFVLCLSQSNAQLCGQPCRNADLNRLGLMKNVVIFLAGSTGLPQHPQDYIDKMTEAVYEMVLKHLCKSKQLRKLVIMYSDHFGAASIREELLEEFFRPFQNLNSVQEVTLGFYNTSNRTSTLDIGPRLQTMVANTLS</sequence>
<evidence type="ECO:0000256" key="1">
    <source>
        <dbReference type="SAM" id="MobiDB-lite"/>
    </source>
</evidence>
<feature type="compositionally biased region" description="Polar residues" evidence="1">
    <location>
        <begin position="10"/>
        <end position="22"/>
    </location>
</feature>
<feature type="region of interest" description="Disordered" evidence="1">
    <location>
        <begin position="1"/>
        <end position="31"/>
    </location>
</feature>
<reference evidence="2" key="1">
    <citation type="journal article" date="2020" name="Stud. Mycol.">
        <title>101 Dothideomycetes genomes: a test case for predicting lifestyles and emergence of pathogens.</title>
        <authorList>
            <person name="Haridas S."/>
            <person name="Albert R."/>
            <person name="Binder M."/>
            <person name="Bloem J."/>
            <person name="Labutti K."/>
            <person name="Salamov A."/>
            <person name="Andreopoulos B."/>
            <person name="Baker S."/>
            <person name="Barry K."/>
            <person name="Bills G."/>
            <person name="Bluhm B."/>
            <person name="Cannon C."/>
            <person name="Castanera R."/>
            <person name="Culley D."/>
            <person name="Daum C."/>
            <person name="Ezra D."/>
            <person name="Gonzalez J."/>
            <person name="Henrissat B."/>
            <person name="Kuo A."/>
            <person name="Liang C."/>
            <person name="Lipzen A."/>
            <person name="Lutzoni F."/>
            <person name="Magnuson J."/>
            <person name="Mondo S."/>
            <person name="Nolan M."/>
            <person name="Ohm R."/>
            <person name="Pangilinan J."/>
            <person name="Park H.-J."/>
            <person name="Ramirez L."/>
            <person name="Alfaro M."/>
            <person name="Sun H."/>
            <person name="Tritt A."/>
            <person name="Yoshinaga Y."/>
            <person name="Zwiers L.-H."/>
            <person name="Turgeon B."/>
            <person name="Goodwin S."/>
            <person name="Spatafora J."/>
            <person name="Crous P."/>
            <person name="Grigoriev I."/>
        </authorList>
    </citation>
    <scope>NUCLEOTIDE SEQUENCE</scope>
    <source>
        <strain evidence="2">CBS 130266</strain>
    </source>
</reference>
<organism evidence="2 3">
    <name type="scientific">Tothia fuscella</name>
    <dbReference type="NCBI Taxonomy" id="1048955"/>
    <lineage>
        <taxon>Eukaryota</taxon>
        <taxon>Fungi</taxon>
        <taxon>Dikarya</taxon>
        <taxon>Ascomycota</taxon>
        <taxon>Pezizomycotina</taxon>
        <taxon>Dothideomycetes</taxon>
        <taxon>Pleosporomycetidae</taxon>
        <taxon>Venturiales</taxon>
        <taxon>Cylindrosympodiaceae</taxon>
        <taxon>Tothia</taxon>
    </lineage>
</organism>
<comment type="caution">
    <text evidence="2">The sequence shown here is derived from an EMBL/GenBank/DDBJ whole genome shotgun (WGS) entry which is preliminary data.</text>
</comment>
<proteinExistence type="predicted"/>
<gene>
    <name evidence="2" type="ORF">EJ08DRAFT_38561</name>
</gene>
<dbReference type="AlphaFoldDB" id="A0A9P4NZ40"/>
<evidence type="ECO:0000313" key="2">
    <source>
        <dbReference type="EMBL" id="KAF2433736.1"/>
    </source>
</evidence>
<protein>
    <submittedName>
        <fullName evidence="2">Uncharacterized protein</fullName>
    </submittedName>
</protein>
<name>A0A9P4NZ40_9PEZI</name>
<evidence type="ECO:0000313" key="3">
    <source>
        <dbReference type="Proteomes" id="UP000800235"/>
    </source>
</evidence>
<dbReference type="EMBL" id="MU007019">
    <property type="protein sequence ID" value="KAF2433736.1"/>
    <property type="molecule type" value="Genomic_DNA"/>
</dbReference>